<name>A0A0Q3MN48_AMAAE</name>
<gene>
    <name evidence="2" type="ORF">AAES_53728</name>
</gene>
<keyword evidence="3" id="KW-1185">Reference proteome</keyword>
<dbReference type="EMBL" id="LMAW01001237">
    <property type="protein sequence ID" value="KQK83981.1"/>
    <property type="molecule type" value="Genomic_DNA"/>
</dbReference>
<protein>
    <submittedName>
        <fullName evidence="2">Uncharacterized protein</fullName>
    </submittedName>
</protein>
<dbReference type="Proteomes" id="UP000051836">
    <property type="component" value="Unassembled WGS sequence"/>
</dbReference>
<organism evidence="2 3">
    <name type="scientific">Amazona aestiva</name>
    <name type="common">Blue-fronted Amazon parrot</name>
    <dbReference type="NCBI Taxonomy" id="12930"/>
    <lineage>
        <taxon>Eukaryota</taxon>
        <taxon>Metazoa</taxon>
        <taxon>Chordata</taxon>
        <taxon>Craniata</taxon>
        <taxon>Vertebrata</taxon>
        <taxon>Euteleostomi</taxon>
        <taxon>Archelosauria</taxon>
        <taxon>Archosauria</taxon>
        <taxon>Dinosauria</taxon>
        <taxon>Saurischia</taxon>
        <taxon>Theropoda</taxon>
        <taxon>Coelurosauria</taxon>
        <taxon>Aves</taxon>
        <taxon>Neognathae</taxon>
        <taxon>Neoaves</taxon>
        <taxon>Telluraves</taxon>
        <taxon>Australaves</taxon>
        <taxon>Psittaciformes</taxon>
        <taxon>Psittacidae</taxon>
        <taxon>Amazona</taxon>
    </lineage>
</organism>
<sequence length="69" mass="6986">MAQPAAETRACASAAGGDGEELNGRKVALITGITGQFVVCRLQELSLKARTNGQAAPTKEDSLASALVA</sequence>
<reference evidence="2 3" key="1">
    <citation type="submission" date="2015-10" db="EMBL/GenBank/DDBJ databases">
        <authorList>
            <person name="Gilbert D.G."/>
        </authorList>
    </citation>
    <scope>NUCLEOTIDE SEQUENCE [LARGE SCALE GENOMIC DNA]</scope>
    <source>
        <strain evidence="2">FVVF132</strain>
    </source>
</reference>
<evidence type="ECO:0000313" key="2">
    <source>
        <dbReference type="EMBL" id="KQK83981.1"/>
    </source>
</evidence>
<comment type="caution">
    <text evidence="2">The sequence shown here is derived from an EMBL/GenBank/DDBJ whole genome shotgun (WGS) entry which is preliminary data.</text>
</comment>
<evidence type="ECO:0000313" key="3">
    <source>
        <dbReference type="Proteomes" id="UP000051836"/>
    </source>
</evidence>
<dbReference type="STRING" id="12930.A0A0Q3MN48"/>
<evidence type="ECO:0000256" key="1">
    <source>
        <dbReference type="SAM" id="MobiDB-lite"/>
    </source>
</evidence>
<feature type="region of interest" description="Disordered" evidence="1">
    <location>
        <begin position="50"/>
        <end position="69"/>
    </location>
</feature>
<proteinExistence type="predicted"/>
<dbReference type="AlphaFoldDB" id="A0A0Q3MN48"/>
<accession>A0A0Q3MN48</accession>